<evidence type="ECO:0000313" key="1">
    <source>
        <dbReference type="EMBL" id="BAU47833.1"/>
    </source>
</evidence>
<evidence type="ECO:0008006" key="3">
    <source>
        <dbReference type="Google" id="ProtNLM"/>
    </source>
</evidence>
<protein>
    <recommendedName>
        <fullName evidence="3">DUF1820 domain-containing protein</fullName>
    </recommendedName>
</protein>
<keyword evidence="2" id="KW-1185">Reference proteome</keyword>
<dbReference type="Pfam" id="PF08850">
    <property type="entry name" value="DUF1820"/>
    <property type="match status" value="1"/>
</dbReference>
<dbReference type="EMBL" id="AP014936">
    <property type="protein sequence ID" value="BAU47833.1"/>
    <property type="molecule type" value="Genomic_DNA"/>
</dbReference>
<dbReference type="KEGG" id="sva:SVA_1258"/>
<reference evidence="1 2" key="1">
    <citation type="submission" date="2015-08" db="EMBL/GenBank/DDBJ databases">
        <title>Complete genome sequence of Sulfurifustis variabilis.</title>
        <authorList>
            <person name="Miura A."/>
            <person name="Kojima H."/>
            <person name="Fukui M."/>
        </authorList>
    </citation>
    <scope>NUCLEOTIDE SEQUENCE [LARGE SCALE GENOMIC DNA]</scope>
    <source>
        <strain evidence="2">skN76</strain>
    </source>
</reference>
<dbReference type="AlphaFoldDB" id="A0A1B4V2R6"/>
<dbReference type="InterPro" id="IPR014949">
    <property type="entry name" value="DUF1820"/>
</dbReference>
<proteinExistence type="predicted"/>
<dbReference type="PIRSF" id="PIRSF028538">
    <property type="entry name" value="DUF1820"/>
    <property type="match status" value="1"/>
</dbReference>
<accession>A0A1B4V2R6</accession>
<name>A0A1B4V2R6_9GAMM</name>
<sequence>MAKKRIYKVVFVNQGKVYEVYARRVSQGELYGFVQIEGFIFGEKSAVVIDPSEERLKAEFEGVSVSHVPLHSVIRIDEVEKQGTAKIVSLSGKMEDVIPFPGHLPPGRPKKESD</sequence>
<evidence type="ECO:0000313" key="2">
    <source>
        <dbReference type="Proteomes" id="UP000218899"/>
    </source>
</evidence>
<dbReference type="Proteomes" id="UP000218899">
    <property type="component" value="Chromosome"/>
</dbReference>
<gene>
    <name evidence="1" type="ORF">SVA_1258</name>
</gene>
<organism evidence="1 2">
    <name type="scientific">Sulfurifustis variabilis</name>
    <dbReference type="NCBI Taxonomy" id="1675686"/>
    <lineage>
        <taxon>Bacteria</taxon>
        <taxon>Pseudomonadati</taxon>
        <taxon>Pseudomonadota</taxon>
        <taxon>Gammaproteobacteria</taxon>
        <taxon>Acidiferrobacterales</taxon>
        <taxon>Acidiferrobacteraceae</taxon>
        <taxon>Sulfurifustis</taxon>
    </lineage>
</organism>